<dbReference type="AlphaFoldDB" id="A0A922IGU3"/>
<evidence type="ECO:0000313" key="9">
    <source>
        <dbReference type="Proteomes" id="UP000790347"/>
    </source>
</evidence>
<dbReference type="EC" id="1.2.1.84" evidence="4"/>
<comment type="function">
    <text evidence="4">Catalyzes the reduction of fatty acyl-CoA to fatty alcohols.</text>
</comment>
<dbReference type="PANTHER" id="PTHR11011">
    <property type="entry name" value="MALE STERILITY PROTEIN 2-RELATED"/>
    <property type="match status" value="1"/>
</dbReference>
<comment type="similarity">
    <text evidence="1 4">Belongs to the fatty acyl-CoA reductase family.</text>
</comment>
<gene>
    <name evidence="8" type="ORF">DERF_002947</name>
    <name evidence="7" type="ORF">HUG17_4991</name>
</gene>
<comment type="caution">
    <text evidence="8">The sequence shown here is derived from an EMBL/GenBank/DDBJ whole genome shotgun (WGS) entry which is preliminary data.</text>
</comment>
<dbReference type="GO" id="GO:0005777">
    <property type="term" value="C:peroxisome"/>
    <property type="evidence" value="ECO:0007669"/>
    <property type="project" value="TreeGrafter"/>
</dbReference>
<dbReference type="EMBL" id="ASGP02000001">
    <property type="protein sequence ID" value="KAH9529038.1"/>
    <property type="molecule type" value="Genomic_DNA"/>
</dbReference>
<evidence type="ECO:0000256" key="3">
    <source>
        <dbReference type="ARBA" id="ARBA00023098"/>
    </source>
</evidence>
<evidence type="ECO:0000313" key="7">
    <source>
        <dbReference type="EMBL" id="KAH7641946.1"/>
    </source>
</evidence>
<keyword evidence="4" id="KW-0812">Transmembrane</keyword>
<dbReference type="CDD" id="cd05236">
    <property type="entry name" value="FAR-N_SDR_e"/>
    <property type="match status" value="1"/>
</dbReference>
<dbReference type="CDD" id="cd09071">
    <property type="entry name" value="FAR_C"/>
    <property type="match status" value="1"/>
</dbReference>
<dbReference type="InterPro" id="IPR026055">
    <property type="entry name" value="FAR"/>
</dbReference>
<evidence type="ECO:0000256" key="2">
    <source>
        <dbReference type="ARBA" id="ARBA00022516"/>
    </source>
</evidence>
<keyword evidence="9" id="KW-1185">Reference proteome</keyword>
<reference evidence="7" key="3">
    <citation type="journal article" date="2021" name="World Allergy Organ. J.">
        <title>Chromosome-level assembly of Dermatophagoides farinae genome and transcriptome reveals two novel allergens Der f 37 and Der f 39.</title>
        <authorList>
            <person name="Chen J."/>
            <person name="Cai Z."/>
            <person name="Fan D."/>
            <person name="Hu J."/>
            <person name="Hou Y."/>
            <person name="He Y."/>
            <person name="Zhang Z."/>
            <person name="Zhao Z."/>
            <person name="Gao P."/>
            <person name="Hu W."/>
            <person name="Sun J."/>
            <person name="Li J."/>
            <person name="Ji K."/>
        </authorList>
    </citation>
    <scope>NUCLEOTIDE SEQUENCE</scope>
    <source>
        <strain evidence="7">JKM2019</strain>
    </source>
</reference>
<dbReference type="Proteomes" id="UP000828236">
    <property type="component" value="Unassembled WGS sequence"/>
</dbReference>
<dbReference type="GO" id="GO:0035336">
    <property type="term" value="P:long-chain fatty-acyl-CoA metabolic process"/>
    <property type="evidence" value="ECO:0007669"/>
    <property type="project" value="TreeGrafter"/>
</dbReference>
<comment type="catalytic activity">
    <reaction evidence="4">
        <text>a long-chain fatty acyl-CoA + 2 NADPH + 2 H(+) = a long-chain primary fatty alcohol + 2 NADP(+) + CoA</text>
        <dbReference type="Rhea" id="RHEA:52716"/>
        <dbReference type="ChEBI" id="CHEBI:15378"/>
        <dbReference type="ChEBI" id="CHEBI:57287"/>
        <dbReference type="ChEBI" id="CHEBI:57783"/>
        <dbReference type="ChEBI" id="CHEBI:58349"/>
        <dbReference type="ChEBI" id="CHEBI:77396"/>
        <dbReference type="ChEBI" id="CHEBI:83139"/>
        <dbReference type="EC" id="1.2.1.84"/>
    </reaction>
</comment>
<evidence type="ECO:0000259" key="6">
    <source>
        <dbReference type="Pfam" id="PF07993"/>
    </source>
</evidence>
<feature type="transmembrane region" description="Helical" evidence="4">
    <location>
        <begin position="533"/>
        <end position="559"/>
    </location>
</feature>
<dbReference type="GO" id="GO:0102965">
    <property type="term" value="F:alcohol-forming long-chain fatty acyl-CoA reductase activity"/>
    <property type="evidence" value="ECO:0007669"/>
    <property type="project" value="UniProtKB-EC"/>
</dbReference>
<dbReference type="GO" id="GO:0080019">
    <property type="term" value="F:alcohol-forming very long-chain fatty acyl-CoA reductase activity"/>
    <property type="evidence" value="ECO:0007669"/>
    <property type="project" value="InterPro"/>
</dbReference>
<reference evidence="8" key="4">
    <citation type="journal article" date="2022" name="Res Sq">
        <title>Comparative Genomics Reveals Insights into the Divergent Evolution of Astigmatic Mites and Household Pest Adaptations.</title>
        <authorList>
            <person name="Xiong Q."/>
            <person name="Wan A.T.-Y."/>
            <person name="Liu X.-Y."/>
            <person name="Fung C.S.-H."/>
            <person name="Xiao X."/>
            <person name="Malainual N."/>
            <person name="Hou J."/>
            <person name="Wang L."/>
            <person name="Wang M."/>
            <person name="Yang K."/>
            <person name="Cui Y."/>
            <person name="Leung E."/>
            <person name="Nong W."/>
            <person name="Shin S.-K."/>
            <person name="Au S."/>
            <person name="Jeong K.Y."/>
            <person name="Chew F.T."/>
            <person name="Hui J."/>
            <person name="Leung T.F."/>
            <person name="Tungtrongchitr A."/>
            <person name="Zhong N."/>
            <person name="Liu Z."/>
            <person name="Tsui S."/>
        </authorList>
    </citation>
    <scope>NUCLEOTIDE SEQUENCE</scope>
    <source>
        <strain evidence="8">Derf</strain>
        <tissue evidence="8">Whole organism</tissue>
    </source>
</reference>
<feature type="domain" description="Thioester reductase (TE)" evidence="6">
    <location>
        <begin position="48"/>
        <end position="317"/>
    </location>
</feature>
<proteinExistence type="inferred from homology"/>
<evidence type="ECO:0000256" key="4">
    <source>
        <dbReference type="RuleBase" id="RU363097"/>
    </source>
</evidence>
<evidence type="ECO:0000313" key="8">
    <source>
        <dbReference type="EMBL" id="KAH9529038.1"/>
    </source>
</evidence>
<name>A0A922IGU3_DERFA</name>
<dbReference type="Proteomes" id="UP000790347">
    <property type="component" value="Unassembled WGS sequence"/>
</dbReference>
<protein>
    <recommendedName>
        <fullName evidence="4">Fatty acyl-CoA reductase</fullName>
        <ecNumber evidence="4">1.2.1.84</ecNumber>
    </recommendedName>
</protein>
<dbReference type="OrthoDB" id="429813at2759"/>
<evidence type="ECO:0000259" key="5">
    <source>
        <dbReference type="Pfam" id="PF03015"/>
    </source>
</evidence>
<dbReference type="InterPro" id="IPR036291">
    <property type="entry name" value="NAD(P)-bd_dom_sf"/>
</dbReference>
<keyword evidence="4" id="KW-0560">Oxidoreductase</keyword>
<reference evidence="8" key="1">
    <citation type="submission" date="2013-05" db="EMBL/GenBank/DDBJ databases">
        <authorList>
            <person name="Yim A.K.Y."/>
            <person name="Chan T.F."/>
            <person name="Ji K.M."/>
            <person name="Liu X.Y."/>
            <person name="Zhou J.W."/>
            <person name="Li R.Q."/>
            <person name="Yang K.Y."/>
            <person name="Li J."/>
            <person name="Li M."/>
            <person name="Law P.T.W."/>
            <person name="Wu Y.L."/>
            <person name="Cai Z.L."/>
            <person name="Qin H."/>
            <person name="Bao Y."/>
            <person name="Leung R.K.K."/>
            <person name="Ng P.K.S."/>
            <person name="Zou J."/>
            <person name="Zhong X.J."/>
            <person name="Ran P.X."/>
            <person name="Zhong N.S."/>
            <person name="Liu Z.G."/>
            <person name="Tsui S.K.W."/>
        </authorList>
    </citation>
    <scope>NUCLEOTIDE SEQUENCE</scope>
    <source>
        <strain evidence="8">Derf</strain>
        <tissue evidence="8">Whole organism</tissue>
    </source>
</reference>
<accession>A0A922IGU3</accession>
<evidence type="ECO:0000256" key="1">
    <source>
        <dbReference type="ARBA" id="ARBA00005928"/>
    </source>
</evidence>
<feature type="transmembrane region" description="Helical" evidence="4">
    <location>
        <begin position="503"/>
        <end position="521"/>
    </location>
</feature>
<dbReference type="EMBL" id="SDOV01000004">
    <property type="protein sequence ID" value="KAH7641946.1"/>
    <property type="molecule type" value="Genomic_DNA"/>
</dbReference>
<organism evidence="8 9">
    <name type="scientific">Dermatophagoides farinae</name>
    <name type="common">American house dust mite</name>
    <dbReference type="NCBI Taxonomy" id="6954"/>
    <lineage>
        <taxon>Eukaryota</taxon>
        <taxon>Metazoa</taxon>
        <taxon>Ecdysozoa</taxon>
        <taxon>Arthropoda</taxon>
        <taxon>Chelicerata</taxon>
        <taxon>Arachnida</taxon>
        <taxon>Acari</taxon>
        <taxon>Acariformes</taxon>
        <taxon>Sarcoptiformes</taxon>
        <taxon>Astigmata</taxon>
        <taxon>Psoroptidia</taxon>
        <taxon>Analgoidea</taxon>
        <taxon>Pyroglyphidae</taxon>
        <taxon>Dermatophagoidinae</taxon>
        <taxon>Dermatophagoides</taxon>
    </lineage>
</organism>
<sequence>MLPYFSTDDGFSSSLNPVPPIVNNHIDKINIPESFFITDFYKNKTIFITGSTGFIGKVLLEKILRQFPSVGKIYVLIRSKQSESCHERLAKMLSTSLLFKSHQDNIDLIKAIDGDITAKDLGLSEGDRQRLIEEVDVVFHSAASIQFTGELGKFIKQNIQGTDSVMRLCQDMKHVQSIVHVSTAYGNCHMNEVKEKIYPVVNDQDVEVYIKQLMEKYADYDLCEGHSALQNRPNPYTLSKSIAEWLINEKYQSTLPIIICRPSIVICSLKEPFPGWCDTINGVSGSFILLGLGIVQKFIVDKTKTPDLIPVDMVANSLIVCGAYRASSHYSPERNVVHITTSTVNPVSWSKLFDLGIKYENRIPSMKQVRPISRDYSNNYATLFDKICYKFHQIIDHLLFAMIFDLICMIMGHKPFMIKIMQRFHNSMYEMKFFSLRQWNFEHKNLPYIYKLVNKKERPLFNCDVTTIDWEDHAGNMCYGIRKYLLNDPDSNYEQARQRRYRIYLGFRLFTVFKYFFFYLISKKYLLETVLGVTFYGLSLSIIDLATYSYLIACVFTAFKTFNKPKSH</sequence>
<keyword evidence="4" id="KW-0472">Membrane</keyword>
<feature type="transmembrane region" description="Helical" evidence="4">
    <location>
        <begin position="394"/>
        <end position="413"/>
    </location>
</feature>
<dbReference type="InterPro" id="IPR033640">
    <property type="entry name" value="FAR_C"/>
</dbReference>
<keyword evidence="4" id="KW-0521">NADP</keyword>
<keyword evidence="3 4" id="KW-0443">Lipid metabolism</keyword>
<keyword evidence="2 4" id="KW-0444">Lipid biosynthesis</keyword>
<dbReference type="PANTHER" id="PTHR11011:SF45">
    <property type="entry name" value="FATTY ACYL-COA REDUCTASE CG8306-RELATED"/>
    <property type="match status" value="1"/>
</dbReference>
<dbReference type="InterPro" id="IPR013120">
    <property type="entry name" value="FAR_NAD-bd"/>
</dbReference>
<dbReference type="SUPFAM" id="SSF51735">
    <property type="entry name" value="NAD(P)-binding Rossmann-fold domains"/>
    <property type="match status" value="1"/>
</dbReference>
<reference evidence="7" key="2">
    <citation type="submission" date="2020-06" db="EMBL/GenBank/DDBJ databases">
        <authorList>
            <person name="Ji K."/>
            <person name="Li J."/>
        </authorList>
    </citation>
    <scope>NUCLEOTIDE SEQUENCE</scope>
    <source>
        <strain evidence="7">JKM2019</strain>
        <tissue evidence="7">Whole body</tissue>
    </source>
</reference>
<feature type="domain" description="Fatty acyl-CoA reductase C-terminal" evidence="5">
    <location>
        <begin position="397"/>
        <end position="488"/>
    </location>
</feature>
<dbReference type="Pfam" id="PF03015">
    <property type="entry name" value="Sterile"/>
    <property type="match status" value="1"/>
</dbReference>
<dbReference type="Pfam" id="PF07993">
    <property type="entry name" value="NAD_binding_4"/>
    <property type="match status" value="1"/>
</dbReference>
<dbReference type="Gene3D" id="3.40.50.720">
    <property type="entry name" value="NAD(P)-binding Rossmann-like Domain"/>
    <property type="match status" value="1"/>
</dbReference>
<keyword evidence="4" id="KW-1133">Transmembrane helix</keyword>